<feature type="domain" description="RING-type" evidence="4">
    <location>
        <begin position="19"/>
        <end position="60"/>
    </location>
</feature>
<name>A0AAD6YGW1_9AGAR</name>
<dbReference type="Pfam" id="PF14634">
    <property type="entry name" value="zf-RING_5"/>
    <property type="match status" value="1"/>
</dbReference>
<organism evidence="5 6">
    <name type="scientific">Mycena pura</name>
    <dbReference type="NCBI Taxonomy" id="153505"/>
    <lineage>
        <taxon>Eukaryota</taxon>
        <taxon>Fungi</taxon>
        <taxon>Dikarya</taxon>
        <taxon>Basidiomycota</taxon>
        <taxon>Agaricomycotina</taxon>
        <taxon>Agaricomycetes</taxon>
        <taxon>Agaricomycetidae</taxon>
        <taxon>Agaricales</taxon>
        <taxon>Marasmiineae</taxon>
        <taxon>Mycenaceae</taxon>
        <taxon>Mycena</taxon>
    </lineage>
</organism>
<feature type="region of interest" description="Disordered" evidence="3">
    <location>
        <begin position="251"/>
        <end position="395"/>
    </location>
</feature>
<feature type="compositionally biased region" description="Low complexity" evidence="3">
    <location>
        <begin position="260"/>
        <end position="272"/>
    </location>
</feature>
<dbReference type="AlphaFoldDB" id="A0AAD6YGW1"/>
<dbReference type="InterPro" id="IPR001841">
    <property type="entry name" value="Znf_RING"/>
</dbReference>
<dbReference type="GO" id="GO:0016925">
    <property type="term" value="P:protein sumoylation"/>
    <property type="evidence" value="ECO:0007669"/>
    <property type="project" value="TreeGrafter"/>
</dbReference>
<dbReference type="InterPro" id="IPR042123">
    <property type="entry name" value="Zip3/RNF212-like"/>
</dbReference>
<evidence type="ECO:0000256" key="2">
    <source>
        <dbReference type="SAM" id="Coils"/>
    </source>
</evidence>
<dbReference type="PANTHER" id="PTHR22663">
    <property type="entry name" value="RING FINGER PROTEIN NARYA-RELATED"/>
    <property type="match status" value="1"/>
</dbReference>
<reference evidence="5" key="1">
    <citation type="submission" date="2023-03" db="EMBL/GenBank/DDBJ databases">
        <title>Massive genome expansion in bonnet fungi (Mycena s.s.) driven by repeated elements and novel gene families across ecological guilds.</title>
        <authorList>
            <consortium name="Lawrence Berkeley National Laboratory"/>
            <person name="Harder C.B."/>
            <person name="Miyauchi S."/>
            <person name="Viragh M."/>
            <person name="Kuo A."/>
            <person name="Thoen E."/>
            <person name="Andreopoulos B."/>
            <person name="Lu D."/>
            <person name="Skrede I."/>
            <person name="Drula E."/>
            <person name="Henrissat B."/>
            <person name="Morin E."/>
            <person name="Kohler A."/>
            <person name="Barry K."/>
            <person name="LaButti K."/>
            <person name="Morin E."/>
            <person name="Salamov A."/>
            <person name="Lipzen A."/>
            <person name="Mereny Z."/>
            <person name="Hegedus B."/>
            <person name="Baldrian P."/>
            <person name="Stursova M."/>
            <person name="Weitz H."/>
            <person name="Taylor A."/>
            <person name="Grigoriev I.V."/>
            <person name="Nagy L.G."/>
            <person name="Martin F."/>
            <person name="Kauserud H."/>
        </authorList>
    </citation>
    <scope>NUCLEOTIDE SEQUENCE</scope>
    <source>
        <strain evidence="5">9144</strain>
    </source>
</reference>
<evidence type="ECO:0000313" key="5">
    <source>
        <dbReference type="EMBL" id="KAJ7219400.1"/>
    </source>
</evidence>
<dbReference type="GO" id="GO:0000795">
    <property type="term" value="C:synaptonemal complex"/>
    <property type="evidence" value="ECO:0007669"/>
    <property type="project" value="InterPro"/>
</dbReference>
<dbReference type="EMBL" id="JARJCW010000011">
    <property type="protein sequence ID" value="KAJ7219400.1"/>
    <property type="molecule type" value="Genomic_DNA"/>
</dbReference>
<evidence type="ECO:0000256" key="1">
    <source>
        <dbReference type="ARBA" id="ARBA00023254"/>
    </source>
</evidence>
<feature type="compositionally biased region" description="Polar residues" evidence="3">
    <location>
        <begin position="369"/>
        <end position="379"/>
    </location>
</feature>
<dbReference type="GO" id="GO:0019789">
    <property type="term" value="F:SUMO transferase activity"/>
    <property type="evidence" value="ECO:0007669"/>
    <property type="project" value="InterPro"/>
</dbReference>
<accession>A0AAD6YGW1</accession>
<dbReference type="Proteomes" id="UP001219525">
    <property type="component" value="Unassembled WGS sequence"/>
</dbReference>
<dbReference type="GO" id="GO:0007129">
    <property type="term" value="P:homologous chromosome pairing at meiosis"/>
    <property type="evidence" value="ECO:0007669"/>
    <property type="project" value="TreeGrafter"/>
</dbReference>
<dbReference type="PANTHER" id="PTHR22663:SF17">
    <property type="entry name" value="RING FINGER PROTEIN NARYA-RELATED"/>
    <property type="match status" value="1"/>
</dbReference>
<protein>
    <recommendedName>
        <fullName evidence="4">RING-type domain-containing protein</fullName>
    </recommendedName>
</protein>
<keyword evidence="6" id="KW-1185">Reference proteome</keyword>
<feature type="compositionally biased region" description="Low complexity" evidence="3">
    <location>
        <begin position="188"/>
        <end position="206"/>
    </location>
</feature>
<feature type="compositionally biased region" description="Polar residues" evidence="3">
    <location>
        <begin position="207"/>
        <end position="228"/>
    </location>
</feature>
<comment type="caution">
    <text evidence="5">The sequence shown here is derived from an EMBL/GenBank/DDBJ whole genome shotgun (WGS) entry which is preliminary data.</text>
</comment>
<sequence>MSNMSATQPEFDFWEFVSCSLCKLPFASESGPTAPFWLTECGHVVCNTHLNSDQSCAHCGSPGVELVPLQPQMDAPMSEWFRSIPNALDAVTYAAKFQQETMASQIRFYKARERQQRSLTERLKRGIAELKKTNEILTHENAQFRQHFGYQGGGDQGPEPSGSLNANGKRPMNDSDQPRTSSSRSVVTPLGPTRLTLPPGQQPPTLSSNRAQDIRPQTDSNQNPSSSHFVEKYSYVPPSTQFYPPQLSYNQAAPRRAKQNQEQPPQGQQFIPSVQKFKPQRVPLSSTRTNPTVQPSTQNQRNFRPKTMGPPPTPQQVRQTGPPFSSARRGNPSLPASNRFAPPTSLDQQRFIPATTSGAQQRFPFDASASGSSSRNVLENGQRVPFVPHNSGGLG</sequence>
<keyword evidence="1" id="KW-0469">Meiosis</keyword>
<feature type="compositionally biased region" description="Polar residues" evidence="3">
    <location>
        <begin position="283"/>
        <end position="302"/>
    </location>
</feature>
<keyword evidence="2" id="KW-0175">Coiled coil</keyword>
<feature type="region of interest" description="Disordered" evidence="3">
    <location>
        <begin position="147"/>
        <end position="230"/>
    </location>
</feature>
<gene>
    <name evidence="5" type="ORF">GGX14DRAFT_436033</name>
</gene>
<proteinExistence type="predicted"/>
<feature type="coiled-coil region" evidence="2">
    <location>
        <begin position="120"/>
        <end position="147"/>
    </location>
</feature>
<dbReference type="GO" id="GO:0007131">
    <property type="term" value="P:reciprocal meiotic recombination"/>
    <property type="evidence" value="ECO:0007669"/>
    <property type="project" value="InterPro"/>
</dbReference>
<evidence type="ECO:0000256" key="3">
    <source>
        <dbReference type="SAM" id="MobiDB-lite"/>
    </source>
</evidence>
<evidence type="ECO:0000259" key="4">
    <source>
        <dbReference type="Pfam" id="PF14634"/>
    </source>
</evidence>
<evidence type="ECO:0000313" key="6">
    <source>
        <dbReference type="Proteomes" id="UP001219525"/>
    </source>
</evidence>